<feature type="region of interest" description="Disordered" evidence="1">
    <location>
        <begin position="27"/>
        <end position="48"/>
    </location>
</feature>
<dbReference type="Proteomes" id="UP000077266">
    <property type="component" value="Unassembled WGS sequence"/>
</dbReference>
<name>A0A165GRJ5_EXIGL</name>
<accession>A0A165GRJ5</accession>
<proteinExistence type="predicted"/>
<dbReference type="EMBL" id="KV426038">
    <property type="protein sequence ID" value="KZV90903.1"/>
    <property type="molecule type" value="Genomic_DNA"/>
</dbReference>
<evidence type="ECO:0000313" key="3">
    <source>
        <dbReference type="Proteomes" id="UP000077266"/>
    </source>
</evidence>
<sequence length="237" mass="26199">MLVVLILGESTAAALFANKASSRVETHLSGQRDSCSSRKTRRRRKTTVESFQSASRLKHCGQCTPLRAAICAEVPYTLDCFPGTSGARGRTCRRELQEGRTSSWSGLALQVEPEFPGTVVKGKESAFYRALALSSFHSAQLTARRVDGLQPDPVQPVELVVVLFRQAWHFANSSRCLLVLLLCFSVHNSTSITRSSPLVFQLKEFPAPDQNDDRDHGGARTSNFRLICGHLPRAWLI</sequence>
<reference evidence="2 3" key="1">
    <citation type="journal article" date="2016" name="Mol. Biol. Evol.">
        <title>Comparative Genomics of Early-Diverging Mushroom-Forming Fungi Provides Insights into the Origins of Lignocellulose Decay Capabilities.</title>
        <authorList>
            <person name="Nagy L.G."/>
            <person name="Riley R."/>
            <person name="Tritt A."/>
            <person name="Adam C."/>
            <person name="Daum C."/>
            <person name="Floudas D."/>
            <person name="Sun H."/>
            <person name="Yadav J.S."/>
            <person name="Pangilinan J."/>
            <person name="Larsson K.H."/>
            <person name="Matsuura K."/>
            <person name="Barry K."/>
            <person name="Labutti K."/>
            <person name="Kuo R."/>
            <person name="Ohm R.A."/>
            <person name="Bhattacharya S.S."/>
            <person name="Shirouzu T."/>
            <person name="Yoshinaga Y."/>
            <person name="Martin F.M."/>
            <person name="Grigoriev I.V."/>
            <person name="Hibbett D.S."/>
        </authorList>
    </citation>
    <scope>NUCLEOTIDE SEQUENCE [LARGE SCALE GENOMIC DNA]</scope>
    <source>
        <strain evidence="2 3">HHB12029</strain>
    </source>
</reference>
<gene>
    <name evidence="2" type="ORF">EXIGLDRAFT_108053</name>
</gene>
<organism evidence="2 3">
    <name type="scientific">Exidia glandulosa HHB12029</name>
    <dbReference type="NCBI Taxonomy" id="1314781"/>
    <lineage>
        <taxon>Eukaryota</taxon>
        <taxon>Fungi</taxon>
        <taxon>Dikarya</taxon>
        <taxon>Basidiomycota</taxon>
        <taxon>Agaricomycotina</taxon>
        <taxon>Agaricomycetes</taxon>
        <taxon>Auriculariales</taxon>
        <taxon>Exidiaceae</taxon>
        <taxon>Exidia</taxon>
    </lineage>
</organism>
<protein>
    <submittedName>
        <fullName evidence="2">Uncharacterized protein</fullName>
    </submittedName>
</protein>
<dbReference type="AlphaFoldDB" id="A0A165GRJ5"/>
<keyword evidence="3" id="KW-1185">Reference proteome</keyword>
<evidence type="ECO:0000313" key="2">
    <source>
        <dbReference type="EMBL" id="KZV90903.1"/>
    </source>
</evidence>
<dbReference type="InParanoid" id="A0A165GRJ5"/>
<evidence type="ECO:0000256" key="1">
    <source>
        <dbReference type="SAM" id="MobiDB-lite"/>
    </source>
</evidence>